<proteinExistence type="predicted"/>
<keyword evidence="3 6" id="KW-0812">Transmembrane</keyword>
<name>A0ABS4GQ02_9BACL</name>
<evidence type="ECO:0000256" key="1">
    <source>
        <dbReference type="ARBA" id="ARBA00004651"/>
    </source>
</evidence>
<keyword evidence="4 6" id="KW-1133">Transmembrane helix</keyword>
<evidence type="ECO:0000256" key="6">
    <source>
        <dbReference type="SAM" id="Phobius"/>
    </source>
</evidence>
<dbReference type="EMBL" id="JAGGKT010000005">
    <property type="protein sequence ID" value="MBP1932202.1"/>
    <property type="molecule type" value="Genomic_DNA"/>
</dbReference>
<dbReference type="Pfam" id="PF12698">
    <property type="entry name" value="ABC2_membrane_3"/>
    <property type="match status" value="1"/>
</dbReference>
<feature type="transmembrane region" description="Helical" evidence="6">
    <location>
        <begin position="204"/>
        <end position="229"/>
    </location>
</feature>
<organism evidence="8 9">
    <name type="scientific">Ammoniphilus resinae</name>
    <dbReference type="NCBI Taxonomy" id="861532"/>
    <lineage>
        <taxon>Bacteria</taxon>
        <taxon>Bacillati</taxon>
        <taxon>Bacillota</taxon>
        <taxon>Bacilli</taxon>
        <taxon>Bacillales</taxon>
        <taxon>Paenibacillaceae</taxon>
        <taxon>Aneurinibacillus group</taxon>
        <taxon>Ammoniphilus</taxon>
    </lineage>
</organism>
<accession>A0ABS4GQ02</accession>
<dbReference type="PANTHER" id="PTHR30294:SF29">
    <property type="entry name" value="MULTIDRUG ABC TRANSPORTER PERMEASE YBHS-RELATED"/>
    <property type="match status" value="1"/>
</dbReference>
<evidence type="ECO:0000256" key="4">
    <source>
        <dbReference type="ARBA" id="ARBA00022989"/>
    </source>
</evidence>
<dbReference type="InterPro" id="IPR013525">
    <property type="entry name" value="ABC2_TM"/>
</dbReference>
<feature type="transmembrane region" description="Helical" evidence="6">
    <location>
        <begin position="317"/>
        <end position="336"/>
    </location>
</feature>
<feature type="transmembrane region" description="Helical" evidence="6">
    <location>
        <begin position="371"/>
        <end position="389"/>
    </location>
</feature>
<evidence type="ECO:0000313" key="9">
    <source>
        <dbReference type="Proteomes" id="UP001519343"/>
    </source>
</evidence>
<dbReference type="Gene3D" id="3.40.1710.10">
    <property type="entry name" value="abc type-2 transporter like domain"/>
    <property type="match status" value="1"/>
</dbReference>
<dbReference type="RefSeq" id="WP_209810259.1">
    <property type="nucleotide sequence ID" value="NZ_JAGGKT010000005.1"/>
</dbReference>
<dbReference type="PANTHER" id="PTHR30294">
    <property type="entry name" value="MEMBRANE COMPONENT OF ABC TRANSPORTER YHHJ-RELATED"/>
    <property type="match status" value="1"/>
</dbReference>
<sequence>MIFDVIRLHFQLLRKDLGFFVLMLAFPVIITAILGFSSGFEKQSVIRVALTDLDHTDYSRLIVDRFLQRKGIDVQVVKAEQARELVGGYRVEAAFIINEGFMDQVLEGDVDDSIVLLKNPGSLSHGIVGEMLASEVMRIYANTLAANQVEEMYQIFHWKTVDGDSLRETAWGYADSLWEPEPLVQLEYREHGKELVSRQEPPSFTLMISLGMLLLSLMLFIMFQCGWVLEEKSRGTWKRVLAAPGLLRSYTVGYMLYLFLLSGLQVVIYAVLAKQLFGVVIFATVAYFVVIAAYIFAVIGLGMLASTWFRTREQFQSGIPVIALLFAFLGGCFWSFSPSEMAEKISLFTPQGWALVAIKDLMLSGAVGHTLPVAVLILIGIASMVWSFIRLRQWV</sequence>
<keyword evidence="2" id="KW-1003">Cell membrane</keyword>
<comment type="subcellular location">
    <subcellularLocation>
        <location evidence="1">Cell membrane</location>
        <topology evidence="1">Multi-pass membrane protein</topology>
    </subcellularLocation>
</comment>
<feature type="domain" description="ABC-2 type transporter transmembrane" evidence="7">
    <location>
        <begin position="19"/>
        <end position="384"/>
    </location>
</feature>
<evidence type="ECO:0000256" key="3">
    <source>
        <dbReference type="ARBA" id="ARBA00022692"/>
    </source>
</evidence>
<comment type="caution">
    <text evidence="8">The sequence shown here is derived from an EMBL/GenBank/DDBJ whole genome shotgun (WGS) entry which is preliminary data.</text>
</comment>
<dbReference type="InterPro" id="IPR051449">
    <property type="entry name" value="ABC-2_transporter_component"/>
</dbReference>
<feature type="transmembrane region" description="Helical" evidence="6">
    <location>
        <begin position="278"/>
        <end position="305"/>
    </location>
</feature>
<reference evidence="8 9" key="1">
    <citation type="submission" date="2021-03" db="EMBL/GenBank/DDBJ databases">
        <title>Genomic Encyclopedia of Type Strains, Phase IV (KMG-IV): sequencing the most valuable type-strain genomes for metagenomic binning, comparative biology and taxonomic classification.</title>
        <authorList>
            <person name="Goeker M."/>
        </authorList>
    </citation>
    <scope>NUCLEOTIDE SEQUENCE [LARGE SCALE GENOMIC DNA]</scope>
    <source>
        <strain evidence="8 9">DSM 24738</strain>
    </source>
</reference>
<evidence type="ECO:0000256" key="2">
    <source>
        <dbReference type="ARBA" id="ARBA00022475"/>
    </source>
</evidence>
<gene>
    <name evidence="8" type="ORF">J2Z37_002203</name>
</gene>
<evidence type="ECO:0000259" key="7">
    <source>
        <dbReference type="Pfam" id="PF12698"/>
    </source>
</evidence>
<feature type="transmembrane region" description="Helical" evidence="6">
    <location>
        <begin position="17"/>
        <end position="37"/>
    </location>
</feature>
<evidence type="ECO:0000256" key="5">
    <source>
        <dbReference type="ARBA" id="ARBA00023136"/>
    </source>
</evidence>
<dbReference type="Proteomes" id="UP001519343">
    <property type="component" value="Unassembled WGS sequence"/>
</dbReference>
<evidence type="ECO:0000313" key="8">
    <source>
        <dbReference type="EMBL" id="MBP1932202.1"/>
    </source>
</evidence>
<keyword evidence="9" id="KW-1185">Reference proteome</keyword>
<feature type="transmembrane region" description="Helical" evidence="6">
    <location>
        <begin position="250"/>
        <end position="272"/>
    </location>
</feature>
<keyword evidence="5 6" id="KW-0472">Membrane</keyword>
<protein>
    <submittedName>
        <fullName evidence="8">ABC-type multidrug transport system permease subunit</fullName>
    </submittedName>
</protein>